<dbReference type="EMBL" id="JBGBPQ010000024">
    <property type="protein sequence ID" value="KAL1499764.1"/>
    <property type="molecule type" value="Genomic_DNA"/>
</dbReference>
<comment type="caution">
    <text evidence="1">The sequence shown here is derived from an EMBL/GenBank/DDBJ whole genome shotgun (WGS) entry which is preliminary data.</text>
</comment>
<accession>A0AB34IHX2</accession>
<dbReference type="AlphaFoldDB" id="A0AB34IHX2"/>
<name>A0AB34IHX2_PRYPA</name>
<protein>
    <submittedName>
        <fullName evidence="1">Uncharacterized protein</fullName>
    </submittedName>
</protein>
<proteinExistence type="predicted"/>
<reference evidence="1 2" key="1">
    <citation type="journal article" date="2024" name="Science">
        <title>Giant polyketide synthase enzymes in the biosynthesis of giant marine polyether toxins.</title>
        <authorList>
            <person name="Fallon T.R."/>
            <person name="Shende V.V."/>
            <person name="Wierzbicki I.H."/>
            <person name="Pendleton A.L."/>
            <person name="Watervoot N.F."/>
            <person name="Auber R.P."/>
            <person name="Gonzalez D.J."/>
            <person name="Wisecaver J.H."/>
            <person name="Moore B.S."/>
        </authorList>
    </citation>
    <scope>NUCLEOTIDE SEQUENCE [LARGE SCALE GENOMIC DNA]</scope>
    <source>
        <strain evidence="1 2">12B1</strain>
    </source>
</reference>
<sequence>MLTGKLDETLASKSNALSEKLQVPLEKSLKELDTLLKQQYAQDGRTSVHGLVLTTARDGTIEWVLPEHVEKFKVKGARF</sequence>
<organism evidence="1 2">
    <name type="scientific">Prymnesium parvum</name>
    <name type="common">Toxic golden alga</name>
    <dbReference type="NCBI Taxonomy" id="97485"/>
    <lineage>
        <taxon>Eukaryota</taxon>
        <taxon>Haptista</taxon>
        <taxon>Haptophyta</taxon>
        <taxon>Prymnesiophyceae</taxon>
        <taxon>Prymnesiales</taxon>
        <taxon>Prymnesiaceae</taxon>
        <taxon>Prymnesium</taxon>
    </lineage>
</organism>
<dbReference type="Proteomes" id="UP001515480">
    <property type="component" value="Unassembled WGS sequence"/>
</dbReference>
<keyword evidence="2" id="KW-1185">Reference proteome</keyword>
<gene>
    <name evidence="1" type="ORF">AB1Y20_012451</name>
</gene>
<evidence type="ECO:0000313" key="2">
    <source>
        <dbReference type="Proteomes" id="UP001515480"/>
    </source>
</evidence>
<evidence type="ECO:0000313" key="1">
    <source>
        <dbReference type="EMBL" id="KAL1499764.1"/>
    </source>
</evidence>